<sequence length="114" mass="12800">MNTISQNTSNTMQKRTIVFFVLFLLSSFGMFGQEVKSEENTLSNSVPAIEVAYDSEVDLVNWFMSSKQNTMNNEVKGESTTTTKKQIITSGSQPNKVLYRTFVKRIASKDTAIV</sequence>
<dbReference type="Proteomes" id="UP000318616">
    <property type="component" value="Unassembled WGS sequence"/>
</dbReference>
<name>A0A552M349_9CHRO</name>
<comment type="caution">
    <text evidence="1">The sequence shown here is derived from an EMBL/GenBank/DDBJ whole genome shotgun (WGS) entry which is preliminary data.</text>
</comment>
<dbReference type="EMBL" id="SFAP01000073">
    <property type="protein sequence ID" value="TRV26894.1"/>
    <property type="molecule type" value="Genomic_DNA"/>
</dbReference>
<proteinExistence type="predicted"/>
<gene>
    <name evidence="1" type="ORF">EWV88_05670</name>
</gene>
<dbReference type="AlphaFoldDB" id="A0A552M349"/>
<evidence type="ECO:0000313" key="1">
    <source>
        <dbReference type="EMBL" id="TRV26894.1"/>
    </source>
</evidence>
<accession>A0A552M349</accession>
<reference evidence="1 2" key="1">
    <citation type="submission" date="2019-01" db="EMBL/GenBank/DDBJ databases">
        <title>Coherence of Microcystis species and biogeography revealed through population genomics.</title>
        <authorList>
            <person name="Perez-Carrascal O.M."/>
            <person name="Terrat Y."/>
            <person name="Giani A."/>
            <person name="Fortin N."/>
            <person name="Tromas N."/>
            <person name="Shapiro B.J."/>
        </authorList>
    </citation>
    <scope>NUCLEOTIDE SEQUENCE [LARGE SCALE GENOMIC DNA]</scope>
    <source>
        <strain evidence="1">Mw_MB_S_20031200_S109D</strain>
    </source>
</reference>
<organism evidence="1 2">
    <name type="scientific">Microcystis wesenbergii Mw_MB_S_20031200_S109D</name>
    <dbReference type="NCBI Taxonomy" id="2486241"/>
    <lineage>
        <taxon>Bacteria</taxon>
        <taxon>Bacillati</taxon>
        <taxon>Cyanobacteriota</taxon>
        <taxon>Cyanophyceae</taxon>
        <taxon>Oscillatoriophycideae</taxon>
        <taxon>Chroococcales</taxon>
        <taxon>Microcystaceae</taxon>
        <taxon>Microcystis</taxon>
    </lineage>
</organism>
<evidence type="ECO:0000313" key="2">
    <source>
        <dbReference type="Proteomes" id="UP000318616"/>
    </source>
</evidence>
<protein>
    <submittedName>
        <fullName evidence="1">Uncharacterized protein</fullName>
    </submittedName>
</protein>